<organism evidence="2">
    <name type="scientific">uncultured Caudovirales phage</name>
    <dbReference type="NCBI Taxonomy" id="2100421"/>
    <lineage>
        <taxon>Viruses</taxon>
        <taxon>Duplodnaviria</taxon>
        <taxon>Heunggongvirae</taxon>
        <taxon>Uroviricota</taxon>
        <taxon>Caudoviricetes</taxon>
        <taxon>Peduoviridae</taxon>
        <taxon>Maltschvirus</taxon>
        <taxon>Maltschvirus maltsch</taxon>
    </lineage>
</organism>
<name>A0A6J5NHV1_9CAUD</name>
<gene>
    <name evidence="1" type="ORF">UFOVP429_17</name>
    <name evidence="2" type="ORF">UFOVP696_150</name>
</gene>
<accession>A0A6J5NHV1</accession>
<evidence type="ECO:0000313" key="1">
    <source>
        <dbReference type="EMBL" id="CAB4147216.1"/>
    </source>
</evidence>
<proteinExistence type="predicted"/>
<dbReference type="EMBL" id="LR796484">
    <property type="protein sequence ID" value="CAB4147216.1"/>
    <property type="molecule type" value="Genomic_DNA"/>
</dbReference>
<reference evidence="2" key="1">
    <citation type="submission" date="2020-04" db="EMBL/GenBank/DDBJ databases">
        <authorList>
            <person name="Chiriac C."/>
            <person name="Salcher M."/>
            <person name="Ghai R."/>
            <person name="Kavagutti S V."/>
        </authorList>
    </citation>
    <scope>NUCLEOTIDE SEQUENCE</scope>
</reference>
<dbReference type="EMBL" id="LR796666">
    <property type="protein sequence ID" value="CAB4158282.1"/>
    <property type="molecule type" value="Genomic_DNA"/>
</dbReference>
<protein>
    <submittedName>
        <fullName evidence="2">Uncharacterized protein</fullName>
    </submittedName>
</protein>
<sequence length="120" mass="12784">MASKVKPTDVTGRAREAQVAENMEALQARAGEMSMATATSQAKLDEAIDATLPDRQTVIVDEAITVGSANETAEIRVVEDIENMTLGAGNNYSFKAGQKYVVSKAVAQHLREKGYLAGVL</sequence>
<evidence type="ECO:0000313" key="2">
    <source>
        <dbReference type="EMBL" id="CAB4158282.1"/>
    </source>
</evidence>